<sequence>MGLSNLDQCLALRLGWLGTDHPPTREFLRSWQLDQLRRIVEHASKNSPFYARHFETVFPEKIASLDDFSSLPTMTADDLRRDPEQLLCLSRDAVARVVTLHSSGTTGPPKRVFHTHADLEATVDYFRWGMANLVGIDEGVLVLMPGDRPDGVGRLLVDALTRAGARPVPYGIFDRTGDVIARCLREQVRCIVGPSAHLNMVARAWERECLPKDQIRSVLLCWDMAPGIVVQNVEKAFGCKVFRHWGMIETGLGGAVECSPGSGLHVREADVYVEIVCPETGELLPDGEFGEIVVSTPLRRGMPLIRYRTGDSGRIVSGQCACGSPARRLDPRVFRRDEGVDIGTGVIGLQELNEVLYAVDGLDDFCVAVLPGEIRVTVSSWGEGVSRRVRAALETVEPLQRGVTQGMFKIEIQIENGGVPAVQGLGKRRIELHLGS</sequence>
<reference evidence="3" key="2">
    <citation type="journal article" date="2013" name="Stand. Genomic Sci.">
        <title>Complete genome sequence of Desulfocapsa sulfexigens, a marine deltaproteobacterium specialized in disproportionating inorganic sulfur compounds.</title>
        <authorList>
            <person name="Finster K.W."/>
            <person name="Kjeldsen K.U."/>
            <person name="Kube M."/>
            <person name="Reinhardt R."/>
            <person name="Mussmann M."/>
            <person name="Amann R."/>
            <person name="Schreiber L."/>
        </authorList>
    </citation>
    <scope>NUCLEOTIDE SEQUENCE [LARGE SCALE GENOMIC DNA]</scope>
    <source>
        <strain evidence="3">DSM 10523 / SB164P1</strain>
    </source>
</reference>
<dbReference type="PANTHER" id="PTHR36932">
    <property type="entry name" value="CAPSULAR POLYSACCHARIDE BIOSYNTHESIS PROTEIN"/>
    <property type="match status" value="1"/>
</dbReference>
<evidence type="ECO:0000313" key="3">
    <source>
        <dbReference type="Proteomes" id="UP000011724"/>
    </source>
</evidence>
<dbReference type="STRING" id="1322246.BN4_11873"/>
<dbReference type="RefSeq" id="WP_015415152.1">
    <property type="nucleotide sequence ID" value="NC_020409.1"/>
</dbReference>
<accession>M1WWF1</accession>
<dbReference type="EMBL" id="FO203427">
    <property type="protein sequence ID" value="CCH49108.1"/>
    <property type="molecule type" value="Genomic_DNA"/>
</dbReference>
<gene>
    <name evidence="2" type="ordered locus">BN4_11873</name>
</gene>
<name>M1WWF1_PSEP2</name>
<dbReference type="InterPro" id="IPR000873">
    <property type="entry name" value="AMP-dep_synth/lig_dom"/>
</dbReference>
<dbReference type="BioCyc" id="DPIE1322246:BN4_RS09395-MONOMER"/>
<dbReference type="NCBIfam" id="NF045666">
    <property type="entry name" value="DVU1553_fam_AMP"/>
    <property type="match status" value="1"/>
</dbReference>
<reference evidence="2 3" key="1">
    <citation type="journal article" date="2013" name="PLoS ONE">
        <title>The first genomic and proteomic characterization of a deep-sea sulfate reducer: insights into the piezophilic lifestyle of Desulfovibrio piezophilus.</title>
        <authorList>
            <person name="Pradel N."/>
            <person name="Ji B."/>
            <person name="Gimenez G."/>
            <person name="Talla E."/>
            <person name="Lenoble P."/>
            <person name="Garel M."/>
            <person name="Tamburini C."/>
            <person name="Fourquet P."/>
            <person name="Lebrun R."/>
            <person name="Bertin P."/>
            <person name="Denis Y."/>
            <person name="Pophillat M."/>
            <person name="Barbe V."/>
            <person name="Ollivier B."/>
            <person name="Dolla A."/>
        </authorList>
    </citation>
    <scope>NUCLEOTIDE SEQUENCE [LARGE SCALE GENOMIC DNA]</scope>
    <source>
        <strain evidence="3">DSM 10523 / SB164P1</strain>
    </source>
</reference>
<dbReference type="eggNOG" id="COG1541">
    <property type="taxonomic scope" value="Bacteria"/>
</dbReference>
<dbReference type="AlphaFoldDB" id="M1WWF1"/>
<dbReference type="KEGG" id="dpi:BN4_11873"/>
<proteinExistence type="predicted"/>
<protein>
    <submittedName>
        <fullName evidence="2">Related to coenzyme F390 synthetase</fullName>
    </submittedName>
</protein>
<dbReference type="PATRIC" id="fig|879567.3.peg.1976"/>
<dbReference type="HOGENOM" id="CLU_035301_0_0_7"/>
<evidence type="ECO:0000313" key="2">
    <source>
        <dbReference type="EMBL" id="CCH49108.1"/>
    </source>
</evidence>
<dbReference type="SUPFAM" id="SSF56801">
    <property type="entry name" value="Acetyl-CoA synthetase-like"/>
    <property type="match status" value="1"/>
</dbReference>
<evidence type="ECO:0000259" key="1">
    <source>
        <dbReference type="Pfam" id="PF00501"/>
    </source>
</evidence>
<keyword evidence="3" id="KW-1185">Reference proteome</keyword>
<dbReference type="PANTHER" id="PTHR36932:SF1">
    <property type="entry name" value="CAPSULAR POLYSACCHARIDE BIOSYNTHESIS PROTEIN"/>
    <property type="match status" value="1"/>
</dbReference>
<dbReference type="InterPro" id="IPR042099">
    <property type="entry name" value="ANL_N_sf"/>
</dbReference>
<dbReference type="Proteomes" id="UP000011724">
    <property type="component" value="Chromosome"/>
</dbReference>
<dbReference type="OrthoDB" id="5484550at2"/>
<organism evidence="2 3">
    <name type="scientific">Pseudodesulfovibrio piezophilus (strain DSM 21447 / JCM 15486 / C1TLV30)</name>
    <name type="common">Desulfovibrio piezophilus</name>
    <dbReference type="NCBI Taxonomy" id="1322246"/>
    <lineage>
        <taxon>Bacteria</taxon>
        <taxon>Pseudomonadati</taxon>
        <taxon>Thermodesulfobacteriota</taxon>
        <taxon>Desulfovibrionia</taxon>
        <taxon>Desulfovibrionales</taxon>
        <taxon>Desulfovibrionaceae</taxon>
    </lineage>
</organism>
<dbReference type="Gene3D" id="3.40.50.12780">
    <property type="entry name" value="N-terminal domain of ligase-like"/>
    <property type="match status" value="1"/>
</dbReference>
<dbReference type="InterPro" id="IPR053158">
    <property type="entry name" value="CapK_Type1_Caps_Biosynth"/>
</dbReference>
<dbReference type="Pfam" id="PF00501">
    <property type="entry name" value="AMP-binding"/>
    <property type="match status" value="1"/>
</dbReference>
<feature type="domain" description="AMP-dependent synthetase/ligase" evidence="1">
    <location>
        <begin position="97"/>
        <end position="297"/>
    </location>
</feature>